<feature type="signal peptide" evidence="4">
    <location>
        <begin position="1"/>
        <end position="34"/>
    </location>
</feature>
<dbReference type="AlphaFoldDB" id="A0A559K922"/>
<dbReference type="Pfam" id="PF00149">
    <property type="entry name" value="Metallophos"/>
    <property type="match status" value="1"/>
</dbReference>
<dbReference type="PRINTS" id="PR01607">
    <property type="entry name" value="APYRASEFAMLY"/>
</dbReference>
<dbReference type="GO" id="GO:0000166">
    <property type="term" value="F:nucleotide binding"/>
    <property type="evidence" value="ECO:0007669"/>
    <property type="project" value="UniProtKB-KW"/>
</dbReference>
<accession>A0A559K922</accession>
<dbReference type="InterPro" id="IPR006179">
    <property type="entry name" value="5_nucleotidase/apyrase"/>
</dbReference>
<keyword evidence="8" id="KW-1185">Reference proteome</keyword>
<dbReference type="GO" id="GO:0009166">
    <property type="term" value="P:nucleotide catabolic process"/>
    <property type="evidence" value="ECO:0007669"/>
    <property type="project" value="InterPro"/>
</dbReference>
<evidence type="ECO:0000256" key="2">
    <source>
        <dbReference type="ARBA" id="ARBA00022525"/>
    </source>
</evidence>
<evidence type="ECO:0000259" key="5">
    <source>
        <dbReference type="Pfam" id="PF00149"/>
    </source>
</evidence>
<keyword evidence="4" id="KW-0547">Nucleotide-binding</keyword>
<evidence type="ECO:0000256" key="3">
    <source>
        <dbReference type="ARBA" id="ARBA00022729"/>
    </source>
</evidence>
<feature type="chain" id="PRO_5022254722" evidence="4">
    <location>
        <begin position="35"/>
        <end position="631"/>
    </location>
</feature>
<keyword evidence="3 4" id="KW-0732">Signal</keyword>
<dbReference type="OrthoDB" id="9801679at2"/>
<dbReference type="Proteomes" id="UP000317036">
    <property type="component" value="Unassembled WGS sequence"/>
</dbReference>
<dbReference type="CDD" id="cd00845">
    <property type="entry name" value="MPP_UshA_N_like"/>
    <property type="match status" value="1"/>
</dbReference>
<dbReference type="SUPFAM" id="SSF56300">
    <property type="entry name" value="Metallo-dependent phosphatases"/>
    <property type="match status" value="1"/>
</dbReference>
<keyword evidence="2" id="KW-0964">Secreted</keyword>
<dbReference type="InterPro" id="IPR029052">
    <property type="entry name" value="Metallo-depent_PP-like"/>
</dbReference>
<dbReference type="InterPro" id="IPR036907">
    <property type="entry name" value="5'-Nucleotdase_C_sf"/>
</dbReference>
<dbReference type="PANTHER" id="PTHR11575">
    <property type="entry name" value="5'-NUCLEOTIDASE-RELATED"/>
    <property type="match status" value="1"/>
</dbReference>
<evidence type="ECO:0000256" key="1">
    <source>
        <dbReference type="ARBA" id="ARBA00004613"/>
    </source>
</evidence>
<feature type="domain" description="5'-Nucleotidase C-terminal" evidence="6">
    <location>
        <begin position="435"/>
        <end position="593"/>
    </location>
</feature>
<dbReference type="PANTHER" id="PTHR11575:SF24">
    <property type="entry name" value="5'-NUCLEOTIDASE"/>
    <property type="match status" value="1"/>
</dbReference>
<sequence>MEIDSKGSVIRVRIKRAVLAGIMASSLAAGSAFAAPLKPVNHADWMLKKMVLEGDGSGLALARPVTLAEVVTLLARLKGETSLKPEPGSAYWASAALTWASKQGLITSEEVKQPGQAISAARINQLAGKLGYSLALPDQEQVTRGSLFNAVGDALTLHITVGHTNDIHGHIEENKNGKEFGYAKIATLVKQWRQENPNFLLMDAGDTFQGTVFVNQFKGESVVPILNSLNYDTMTAGNHEFDYGYEQLLKLKDMLGYPVINANVFKSDDTNLLTPVYYATVGGQRFSFIGFVTDETPILTHPDNVKGLTFKSPVEVAKKLVPELKKKVDHVVVVSHVGIDVDREIAKQVPGIDFIIGGHSHTPIQTPENVNGTYIVQDWEYGKSLGRADLYYYKNELVNFTGGLAEYDETVADDPQVAEMVKKIVSSIDSALNVVIAHADVPLEGDRTIVRKRESNLGNFITDAMLEKSKTFKGYEADIALTNGGGIRTQINAGDITKKALYDVLPFPNTLVVLEAKGSEIAAAMENGVSQVELGAGRFPQISGMSFSYNPSKPAGQRVVEVKVGGNPIDPNKTYKLVTNDFISSGGDGYAMFIDKKAMNSGITLYELVEEAMTTQKNVNPAVDGRIVEVQ</sequence>
<dbReference type="Gene3D" id="3.60.21.10">
    <property type="match status" value="1"/>
</dbReference>
<dbReference type="GO" id="GO:0005576">
    <property type="term" value="C:extracellular region"/>
    <property type="evidence" value="ECO:0007669"/>
    <property type="project" value="UniProtKB-SubCell"/>
</dbReference>
<comment type="subcellular location">
    <subcellularLocation>
        <location evidence="1">Secreted</location>
    </subcellularLocation>
</comment>
<comment type="similarity">
    <text evidence="4">Belongs to the 5'-nucleotidase family.</text>
</comment>
<keyword evidence="4" id="KW-0378">Hydrolase</keyword>
<dbReference type="SUPFAM" id="SSF55816">
    <property type="entry name" value="5'-nucleotidase (syn. UDP-sugar hydrolase), C-terminal domain"/>
    <property type="match status" value="1"/>
</dbReference>
<evidence type="ECO:0000313" key="8">
    <source>
        <dbReference type="Proteomes" id="UP000317036"/>
    </source>
</evidence>
<dbReference type="InterPro" id="IPR004843">
    <property type="entry name" value="Calcineurin-like_PHP"/>
</dbReference>
<proteinExistence type="inferred from homology"/>
<reference evidence="7 8" key="1">
    <citation type="submission" date="2019-07" db="EMBL/GenBank/DDBJ databases">
        <authorList>
            <person name="Kim J."/>
        </authorList>
    </citation>
    <scope>NUCLEOTIDE SEQUENCE [LARGE SCALE GENOMIC DNA]</scope>
    <source>
        <strain evidence="7 8">JC52</strain>
    </source>
</reference>
<dbReference type="EMBL" id="VNJI01000021">
    <property type="protein sequence ID" value="TVY08631.1"/>
    <property type="molecule type" value="Genomic_DNA"/>
</dbReference>
<evidence type="ECO:0000259" key="6">
    <source>
        <dbReference type="Pfam" id="PF02872"/>
    </source>
</evidence>
<organism evidence="7 8">
    <name type="scientific">Paenibacillus cremeus</name>
    <dbReference type="NCBI Taxonomy" id="2163881"/>
    <lineage>
        <taxon>Bacteria</taxon>
        <taxon>Bacillati</taxon>
        <taxon>Bacillota</taxon>
        <taxon>Bacilli</taxon>
        <taxon>Bacillales</taxon>
        <taxon>Paenibacillaceae</taxon>
        <taxon>Paenibacillus</taxon>
    </lineage>
</organism>
<dbReference type="Gene3D" id="3.90.780.10">
    <property type="entry name" value="5'-Nucleotidase, C-terminal domain"/>
    <property type="match status" value="1"/>
</dbReference>
<dbReference type="GO" id="GO:0016787">
    <property type="term" value="F:hydrolase activity"/>
    <property type="evidence" value="ECO:0007669"/>
    <property type="project" value="UniProtKB-KW"/>
</dbReference>
<dbReference type="FunFam" id="3.90.780.10:FF:000004">
    <property type="entry name" value="UDP-sugar hydrolase, putative"/>
    <property type="match status" value="1"/>
</dbReference>
<gene>
    <name evidence="7" type="ORF">FPZ49_17530</name>
</gene>
<evidence type="ECO:0000256" key="4">
    <source>
        <dbReference type="RuleBase" id="RU362119"/>
    </source>
</evidence>
<protein>
    <submittedName>
        <fullName evidence="7">Bifunctional metallophosphatase/5'-nucleotidase</fullName>
    </submittedName>
</protein>
<dbReference type="InterPro" id="IPR008334">
    <property type="entry name" value="5'-Nucleotdase_C"/>
</dbReference>
<feature type="domain" description="Calcineurin-like phosphoesterase" evidence="5">
    <location>
        <begin position="160"/>
        <end position="363"/>
    </location>
</feature>
<evidence type="ECO:0000313" key="7">
    <source>
        <dbReference type="EMBL" id="TVY08631.1"/>
    </source>
</evidence>
<name>A0A559K922_9BACL</name>
<comment type="caution">
    <text evidence="7">The sequence shown here is derived from an EMBL/GenBank/DDBJ whole genome shotgun (WGS) entry which is preliminary data.</text>
</comment>
<dbReference type="Pfam" id="PF02872">
    <property type="entry name" value="5_nucleotid_C"/>
    <property type="match status" value="1"/>
</dbReference>